<dbReference type="EMBL" id="AFHG01000030">
    <property type="protein sequence ID" value="EGK72944.1"/>
    <property type="molecule type" value="Genomic_DNA"/>
</dbReference>
<dbReference type="STRING" id="1000565.METUNv1_00779"/>
<organism evidence="1 2">
    <name type="scientific">Methyloversatilis universalis (strain ATCC BAA-1314 / DSM 25237 / JCM 13912 / CCUG 52030 / FAM5)</name>
    <dbReference type="NCBI Taxonomy" id="1000565"/>
    <lineage>
        <taxon>Bacteria</taxon>
        <taxon>Pseudomonadati</taxon>
        <taxon>Pseudomonadota</taxon>
        <taxon>Betaproteobacteria</taxon>
        <taxon>Nitrosomonadales</taxon>
        <taxon>Sterolibacteriaceae</taxon>
        <taxon>Methyloversatilis</taxon>
    </lineage>
</organism>
<dbReference type="OrthoDB" id="9800373at2"/>
<sequence length="127" mass="13523">MKLHQTPRPTIPLITGFGDGYLQIGERRVTRSVLIGPGVLREDWGRSALAQLTSDDFADIVAMQVQILLLGTGPNQQFPHPSLLRTLIAAGIGVEVMDTLAAARTYNILVAEGRAVAAALLLPDAAP</sequence>
<evidence type="ECO:0000313" key="1">
    <source>
        <dbReference type="EMBL" id="EGK72944.1"/>
    </source>
</evidence>
<dbReference type="Pfam" id="PF04430">
    <property type="entry name" value="DUF498"/>
    <property type="match status" value="1"/>
</dbReference>
<dbReference type="eggNOG" id="COG3737">
    <property type="taxonomic scope" value="Bacteria"/>
</dbReference>
<proteinExistence type="predicted"/>
<dbReference type="InterPro" id="IPR007523">
    <property type="entry name" value="NDUFAF3/AAMDC"/>
</dbReference>
<dbReference type="InterPro" id="IPR036748">
    <property type="entry name" value="MTH938-like_sf"/>
</dbReference>
<evidence type="ECO:0008006" key="3">
    <source>
        <dbReference type="Google" id="ProtNLM"/>
    </source>
</evidence>
<dbReference type="CDD" id="cd05560">
    <property type="entry name" value="Xcc1710_like"/>
    <property type="match status" value="1"/>
</dbReference>
<dbReference type="SUPFAM" id="SSF64076">
    <property type="entry name" value="MTH938-like"/>
    <property type="match status" value="1"/>
</dbReference>
<dbReference type="AlphaFoldDB" id="F5R8X7"/>
<name>F5R8X7_METUF</name>
<evidence type="ECO:0000313" key="2">
    <source>
        <dbReference type="Proteomes" id="UP000005019"/>
    </source>
</evidence>
<reference evidence="1 2" key="1">
    <citation type="journal article" date="2011" name="J. Bacteriol.">
        <title>Genome sequence of Methyloversatilis universalis FAM5T, a methylotrophic representative of the order Rhodocyclales.</title>
        <authorList>
            <person name="Kittichotirat W."/>
            <person name="Good N.M."/>
            <person name="Hall R."/>
            <person name="Bringel F."/>
            <person name="Lajus A."/>
            <person name="Medigue C."/>
            <person name="Smalley N.E."/>
            <person name="Beck D."/>
            <person name="Bumgarner R."/>
            <person name="Vuilleumier S."/>
            <person name="Kalyuzhnaya M.G."/>
        </authorList>
    </citation>
    <scope>NUCLEOTIDE SEQUENCE [LARGE SCALE GENOMIC DNA]</scope>
    <source>
        <strain evidence="2">ATCC BAA-1314 / JCM 13912 / FAM5</strain>
    </source>
</reference>
<protein>
    <recommendedName>
        <fullName evidence="3">Xcc1710-like domain-containing protein</fullName>
    </recommendedName>
</protein>
<dbReference type="Gene3D" id="3.40.1230.10">
    <property type="entry name" value="MTH938-like"/>
    <property type="match status" value="1"/>
</dbReference>
<dbReference type="PANTHER" id="PTHR21192">
    <property type="entry name" value="NUCLEAR PROTEIN E3-3"/>
    <property type="match status" value="1"/>
</dbReference>
<keyword evidence="2" id="KW-1185">Reference proteome</keyword>
<gene>
    <name evidence="1" type="ORF">METUNv1_00779</name>
</gene>
<dbReference type="RefSeq" id="WP_008059003.1">
    <property type="nucleotide sequence ID" value="NZ_AFHG01000030.1"/>
</dbReference>
<dbReference type="Proteomes" id="UP000005019">
    <property type="component" value="Unassembled WGS sequence"/>
</dbReference>
<dbReference type="PANTHER" id="PTHR21192:SF2">
    <property type="entry name" value="NADH DEHYDROGENASE [UBIQUINONE] 1 ALPHA SUBCOMPLEX ASSEMBLY FACTOR 3"/>
    <property type="match status" value="1"/>
</dbReference>
<accession>F5R8X7</accession>
<comment type="caution">
    <text evidence="1">The sequence shown here is derived from an EMBL/GenBank/DDBJ whole genome shotgun (WGS) entry which is preliminary data.</text>
</comment>